<dbReference type="SUPFAM" id="SSF56112">
    <property type="entry name" value="Protein kinase-like (PK-like)"/>
    <property type="match status" value="1"/>
</dbReference>
<dbReference type="CDD" id="cd21037">
    <property type="entry name" value="MLKL_NTD"/>
    <property type="match status" value="1"/>
</dbReference>
<dbReference type="PROSITE" id="PS00108">
    <property type="entry name" value="PROTEIN_KINASE_ST"/>
    <property type="match status" value="1"/>
</dbReference>
<dbReference type="InterPro" id="IPR000719">
    <property type="entry name" value="Prot_kinase_dom"/>
</dbReference>
<comment type="caution">
    <text evidence="3">The sequence shown here is derived from an EMBL/GenBank/DDBJ whole genome shotgun (WGS) entry which is preliminary data.</text>
</comment>
<dbReference type="Gramene" id="TVU23609">
    <property type="protein sequence ID" value="TVU23609"/>
    <property type="gene ID" value="EJB05_25984"/>
</dbReference>
<dbReference type="Pfam" id="PF00069">
    <property type="entry name" value="Pkinase"/>
    <property type="match status" value="1"/>
</dbReference>
<dbReference type="PANTHER" id="PTHR27006:SF601">
    <property type="entry name" value="PROTEIN KINASE DOMAIN-CONTAINING PROTEIN"/>
    <property type="match status" value="1"/>
</dbReference>
<dbReference type="GO" id="GO:0005524">
    <property type="term" value="F:ATP binding"/>
    <property type="evidence" value="ECO:0007669"/>
    <property type="project" value="InterPro"/>
</dbReference>
<dbReference type="InterPro" id="IPR011009">
    <property type="entry name" value="Kinase-like_dom_sf"/>
</dbReference>
<keyword evidence="4" id="KW-1185">Reference proteome</keyword>
<dbReference type="InterPro" id="IPR008271">
    <property type="entry name" value="Ser/Thr_kinase_AS"/>
</dbReference>
<dbReference type="SMART" id="SM00220">
    <property type="entry name" value="S_TKc"/>
    <property type="match status" value="1"/>
</dbReference>
<feature type="compositionally biased region" description="Polar residues" evidence="1">
    <location>
        <begin position="479"/>
        <end position="488"/>
    </location>
</feature>
<sequence>MPQPRRFRPAGMAAWPPELAVRRRDRVVAAPNPRRAHVVARDSDGQKATATCLRLERQVKIVGGMVRPPEGHCSSAAGVMADPVASVEKIVKIGLKIKEAVDTVRQNEEVCLEIRKSVLRYSTMLSQLQQRGVMNNSSVMSGALEDLAETLERALKLDTIVAKTSFDRDSTDDARSEFYGEGNNILPGSEPPSVPSVELKNFSLSELKSAIAFENIIGIGGSCQAFRAVLNDGNVVAVKMFPEETDNFPMPIIDHVINLQHKNIVKVLGCCYEYKHQPYVVRLLKRNSAVIEKIYWVEEWSQLEWSSVFRIIEGVAQAVHYMHEQHIVHMDVKPGNILLDSDMNPKITDFNLSLVLDADVYTAGISGTFQYMPPEYVMRGIISTSNDVYAFGVTLFKTAWEVWQSGEIEELFIPSLFDSSQLMEIKRFMCIGLLCTQRDRAYRPTMKDVIEMLNGDEELPTPKTPAFYSKQGEGPEGSYASSDGSASP</sequence>
<gene>
    <name evidence="3" type="ORF">EJB05_25984</name>
</gene>
<evidence type="ECO:0000313" key="3">
    <source>
        <dbReference type="EMBL" id="TVU23609.1"/>
    </source>
</evidence>
<name>A0A5J9UIJ5_9POAL</name>
<dbReference type="AlphaFoldDB" id="A0A5J9UIJ5"/>
<dbReference type="InterPro" id="IPR059179">
    <property type="entry name" value="MLKL-like_MCAfunc"/>
</dbReference>
<dbReference type="Gene3D" id="1.10.510.10">
    <property type="entry name" value="Transferase(Phosphotransferase) domain 1"/>
    <property type="match status" value="1"/>
</dbReference>
<evidence type="ECO:0000256" key="1">
    <source>
        <dbReference type="SAM" id="MobiDB-lite"/>
    </source>
</evidence>
<dbReference type="GO" id="GO:0004672">
    <property type="term" value="F:protein kinase activity"/>
    <property type="evidence" value="ECO:0007669"/>
    <property type="project" value="InterPro"/>
</dbReference>
<feature type="domain" description="Protein kinase" evidence="2">
    <location>
        <begin position="211"/>
        <end position="459"/>
    </location>
</feature>
<dbReference type="Proteomes" id="UP000324897">
    <property type="component" value="Chromosome 2"/>
</dbReference>
<dbReference type="EMBL" id="RWGY01000013">
    <property type="protein sequence ID" value="TVU23609.1"/>
    <property type="molecule type" value="Genomic_DNA"/>
</dbReference>
<accession>A0A5J9UIJ5</accession>
<dbReference type="OrthoDB" id="665057at2759"/>
<feature type="non-terminal residue" evidence="3">
    <location>
        <position position="1"/>
    </location>
</feature>
<dbReference type="GO" id="GO:0007166">
    <property type="term" value="P:cell surface receptor signaling pathway"/>
    <property type="evidence" value="ECO:0007669"/>
    <property type="project" value="InterPro"/>
</dbReference>
<proteinExistence type="predicted"/>
<dbReference type="PANTHER" id="PTHR27006">
    <property type="entry name" value="PROMASTIGOTE SURFACE ANTIGEN PROTEIN PSA"/>
    <property type="match status" value="1"/>
</dbReference>
<dbReference type="Gene3D" id="3.30.200.20">
    <property type="entry name" value="Phosphorylase Kinase, domain 1"/>
    <property type="match status" value="1"/>
</dbReference>
<protein>
    <recommendedName>
        <fullName evidence="2">Protein kinase domain-containing protein</fullName>
    </recommendedName>
</protein>
<dbReference type="PROSITE" id="PS50011">
    <property type="entry name" value="PROTEIN_KINASE_DOM"/>
    <property type="match status" value="1"/>
</dbReference>
<evidence type="ECO:0000259" key="2">
    <source>
        <dbReference type="PROSITE" id="PS50011"/>
    </source>
</evidence>
<feature type="region of interest" description="Disordered" evidence="1">
    <location>
        <begin position="454"/>
        <end position="488"/>
    </location>
</feature>
<dbReference type="Gene3D" id="1.20.930.20">
    <property type="entry name" value="Adaptor protein Cbl, N-terminal domain"/>
    <property type="match status" value="1"/>
</dbReference>
<dbReference type="InterPro" id="IPR036537">
    <property type="entry name" value="Adaptor_Cbl_N_dom_sf"/>
</dbReference>
<reference evidence="3 4" key="1">
    <citation type="journal article" date="2019" name="Sci. Rep.">
        <title>A high-quality genome of Eragrostis curvula grass provides insights into Poaceae evolution and supports new strategies to enhance forage quality.</title>
        <authorList>
            <person name="Carballo J."/>
            <person name="Santos B.A.C.M."/>
            <person name="Zappacosta D."/>
            <person name="Garbus I."/>
            <person name="Selva J.P."/>
            <person name="Gallo C.A."/>
            <person name="Diaz A."/>
            <person name="Albertini E."/>
            <person name="Caccamo M."/>
            <person name="Echenique V."/>
        </authorList>
    </citation>
    <scope>NUCLEOTIDE SEQUENCE [LARGE SCALE GENOMIC DNA]</scope>
    <source>
        <strain evidence="4">cv. Victoria</strain>
        <tissue evidence="3">Leaf</tissue>
    </source>
</reference>
<evidence type="ECO:0000313" key="4">
    <source>
        <dbReference type="Proteomes" id="UP000324897"/>
    </source>
</evidence>
<organism evidence="3 4">
    <name type="scientific">Eragrostis curvula</name>
    <name type="common">weeping love grass</name>
    <dbReference type="NCBI Taxonomy" id="38414"/>
    <lineage>
        <taxon>Eukaryota</taxon>
        <taxon>Viridiplantae</taxon>
        <taxon>Streptophyta</taxon>
        <taxon>Embryophyta</taxon>
        <taxon>Tracheophyta</taxon>
        <taxon>Spermatophyta</taxon>
        <taxon>Magnoliopsida</taxon>
        <taxon>Liliopsida</taxon>
        <taxon>Poales</taxon>
        <taxon>Poaceae</taxon>
        <taxon>PACMAD clade</taxon>
        <taxon>Chloridoideae</taxon>
        <taxon>Eragrostideae</taxon>
        <taxon>Eragrostidinae</taxon>
        <taxon>Eragrostis</taxon>
    </lineage>
</organism>